<dbReference type="Proteomes" id="UP001159364">
    <property type="component" value="Unassembled WGS sequence"/>
</dbReference>
<protein>
    <recommendedName>
        <fullName evidence="5">Transmembrane protein</fullName>
    </recommendedName>
</protein>
<keyword evidence="1" id="KW-0812">Transmembrane</keyword>
<dbReference type="PANTHER" id="PTHR34558:SF9">
    <property type="entry name" value="F3L24.15 PROTEIN"/>
    <property type="match status" value="1"/>
</dbReference>
<keyword evidence="2" id="KW-0732">Signal</keyword>
<comment type="caution">
    <text evidence="3">The sequence shown here is derived from an EMBL/GenBank/DDBJ whole genome shotgun (WGS) entry which is preliminary data.</text>
</comment>
<evidence type="ECO:0000313" key="4">
    <source>
        <dbReference type="Proteomes" id="UP001159364"/>
    </source>
</evidence>
<feature type="transmembrane region" description="Helical" evidence="1">
    <location>
        <begin position="104"/>
        <end position="126"/>
    </location>
</feature>
<dbReference type="EMBL" id="JAIWQS010000238">
    <property type="protein sequence ID" value="KAJ8747101.1"/>
    <property type="molecule type" value="Genomic_DNA"/>
</dbReference>
<keyword evidence="1" id="KW-1133">Transmembrane helix</keyword>
<sequence>MIQTLFICIVLANSFLGLAIGASDHSIALTPLNRKLGGHHLHESTAQSFISPSLSPTLAPEVDPKNLQTTGKASSLDQTGSEENVGVQAQEFHLKKHHHTDKSVAGGGVILGGLATTFLVAVFCYIKATGRHKADTDSETN</sequence>
<keyword evidence="1" id="KW-0472">Membrane</keyword>
<evidence type="ECO:0008006" key="5">
    <source>
        <dbReference type="Google" id="ProtNLM"/>
    </source>
</evidence>
<gene>
    <name evidence="3" type="ORF">K2173_008900</name>
</gene>
<dbReference type="PANTHER" id="PTHR34558">
    <property type="entry name" value="EXPRESSED PROTEIN"/>
    <property type="match status" value="1"/>
</dbReference>
<feature type="signal peptide" evidence="2">
    <location>
        <begin position="1"/>
        <end position="21"/>
    </location>
</feature>
<feature type="chain" id="PRO_5043361727" description="Transmembrane protein" evidence="2">
    <location>
        <begin position="22"/>
        <end position="141"/>
    </location>
</feature>
<evidence type="ECO:0000256" key="2">
    <source>
        <dbReference type="SAM" id="SignalP"/>
    </source>
</evidence>
<organism evidence="3 4">
    <name type="scientific">Erythroxylum novogranatense</name>
    <dbReference type="NCBI Taxonomy" id="1862640"/>
    <lineage>
        <taxon>Eukaryota</taxon>
        <taxon>Viridiplantae</taxon>
        <taxon>Streptophyta</taxon>
        <taxon>Embryophyta</taxon>
        <taxon>Tracheophyta</taxon>
        <taxon>Spermatophyta</taxon>
        <taxon>Magnoliopsida</taxon>
        <taxon>eudicotyledons</taxon>
        <taxon>Gunneridae</taxon>
        <taxon>Pentapetalae</taxon>
        <taxon>rosids</taxon>
        <taxon>fabids</taxon>
        <taxon>Malpighiales</taxon>
        <taxon>Erythroxylaceae</taxon>
        <taxon>Erythroxylum</taxon>
    </lineage>
</organism>
<keyword evidence="4" id="KW-1185">Reference proteome</keyword>
<dbReference type="AlphaFoldDB" id="A0AAV8S4J3"/>
<name>A0AAV8S4J3_9ROSI</name>
<evidence type="ECO:0000256" key="1">
    <source>
        <dbReference type="SAM" id="Phobius"/>
    </source>
</evidence>
<accession>A0AAV8S4J3</accession>
<reference evidence="3 4" key="1">
    <citation type="submission" date="2021-09" db="EMBL/GenBank/DDBJ databases">
        <title>Genomic insights and catalytic innovation underlie evolution of tropane alkaloids biosynthesis.</title>
        <authorList>
            <person name="Wang Y.-J."/>
            <person name="Tian T."/>
            <person name="Huang J.-P."/>
            <person name="Huang S.-X."/>
        </authorList>
    </citation>
    <scope>NUCLEOTIDE SEQUENCE [LARGE SCALE GENOMIC DNA]</scope>
    <source>
        <strain evidence="3">KIB-2018</strain>
        <tissue evidence="3">Leaf</tissue>
    </source>
</reference>
<evidence type="ECO:0000313" key="3">
    <source>
        <dbReference type="EMBL" id="KAJ8747101.1"/>
    </source>
</evidence>
<proteinExistence type="predicted"/>